<protein>
    <submittedName>
        <fullName evidence="1">Uncharacterized protein</fullName>
    </submittedName>
</protein>
<sequence length="198" mass="22617">MSGCHPRGFLPREHFRSHCKTSFTLQRLPSNPLSNLRFSVVGSSVNESSQPRCHVALDYPLRPRWLGQSILDTTALNPLLIRCECGLKGKKPWRRMQNFHAEFRARSALSNWPRSFSRLIPDVVRRDTRNDIHAKQEILLGSSGKEKARQGREDGVIYHDCMCYRTPCRHHASHSTPPPFLVHSNKPYVLSTALPEAP</sequence>
<evidence type="ECO:0000313" key="2">
    <source>
        <dbReference type="Proteomes" id="UP001302812"/>
    </source>
</evidence>
<comment type="caution">
    <text evidence="1">The sequence shown here is derived from an EMBL/GenBank/DDBJ whole genome shotgun (WGS) entry which is preliminary data.</text>
</comment>
<organism evidence="1 2">
    <name type="scientific">Canariomyces notabilis</name>
    <dbReference type="NCBI Taxonomy" id="2074819"/>
    <lineage>
        <taxon>Eukaryota</taxon>
        <taxon>Fungi</taxon>
        <taxon>Dikarya</taxon>
        <taxon>Ascomycota</taxon>
        <taxon>Pezizomycotina</taxon>
        <taxon>Sordariomycetes</taxon>
        <taxon>Sordariomycetidae</taxon>
        <taxon>Sordariales</taxon>
        <taxon>Chaetomiaceae</taxon>
        <taxon>Canariomyces</taxon>
    </lineage>
</organism>
<dbReference type="AlphaFoldDB" id="A0AAN6TBL2"/>
<gene>
    <name evidence="1" type="ORF">N656DRAFT_156584</name>
</gene>
<reference evidence="1" key="1">
    <citation type="journal article" date="2023" name="Mol. Phylogenet. Evol.">
        <title>Genome-scale phylogeny and comparative genomics of the fungal order Sordariales.</title>
        <authorList>
            <person name="Hensen N."/>
            <person name="Bonometti L."/>
            <person name="Westerberg I."/>
            <person name="Brannstrom I.O."/>
            <person name="Guillou S."/>
            <person name="Cros-Aarteil S."/>
            <person name="Calhoun S."/>
            <person name="Haridas S."/>
            <person name="Kuo A."/>
            <person name="Mondo S."/>
            <person name="Pangilinan J."/>
            <person name="Riley R."/>
            <person name="LaButti K."/>
            <person name="Andreopoulos B."/>
            <person name="Lipzen A."/>
            <person name="Chen C."/>
            <person name="Yan M."/>
            <person name="Daum C."/>
            <person name="Ng V."/>
            <person name="Clum A."/>
            <person name="Steindorff A."/>
            <person name="Ohm R.A."/>
            <person name="Martin F."/>
            <person name="Silar P."/>
            <person name="Natvig D.O."/>
            <person name="Lalanne C."/>
            <person name="Gautier V."/>
            <person name="Ament-Velasquez S.L."/>
            <person name="Kruys A."/>
            <person name="Hutchinson M.I."/>
            <person name="Powell A.J."/>
            <person name="Barry K."/>
            <person name="Miller A.N."/>
            <person name="Grigoriev I.V."/>
            <person name="Debuchy R."/>
            <person name="Gladieux P."/>
            <person name="Hiltunen Thoren M."/>
            <person name="Johannesson H."/>
        </authorList>
    </citation>
    <scope>NUCLEOTIDE SEQUENCE</scope>
    <source>
        <strain evidence="1">CBS 508.74</strain>
    </source>
</reference>
<keyword evidence="2" id="KW-1185">Reference proteome</keyword>
<evidence type="ECO:0000313" key="1">
    <source>
        <dbReference type="EMBL" id="KAK4111356.1"/>
    </source>
</evidence>
<dbReference type="Proteomes" id="UP001302812">
    <property type="component" value="Unassembled WGS sequence"/>
</dbReference>
<accession>A0AAN6TBL2</accession>
<proteinExistence type="predicted"/>
<dbReference type="RefSeq" id="XP_064668926.1">
    <property type="nucleotide sequence ID" value="XM_064808692.1"/>
</dbReference>
<dbReference type="EMBL" id="MU853346">
    <property type="protein sequence ID" value="KAK4111356.1"/>
    <property type="molecule type" value="Genomic_DNA"/>
</dbReference>
<name>A0AAN6TBL2_9PEZI</name>
<reference evidence="1" key="2">
    <citation type="submission" date="2023-05" db="EMBL/GenBank/DDBJ databases">
        <authorList>
            <consortium name="Lawrence Berkeley National Laboratory"/>
            <person name="Steindorff A."/>
            <person name="Hensen N."/>
            <person name="Bonometti L."/>
            <person name="Westerberg I."/>
            <person name="Brannstrom I.O."/>
            <person name="Guillou S."/>
            <person name="Cros-Aarteil S."/>
            <person name="Calhoun S."/>
            <person name="Haridas S."/>
            <person name="Kuo A."/>
            <person name="Mondo S."/>
            <person name="Pangilinan J."/>
            <person name="Riley R."/>
            <person name="Labutti K."/>
            <person name="Andreopoulos B."/>
            <person name="Lipzen A."/>
            <person name="Chen C."/>
            <person name="Yanf M."/>
            <person name="Daum C."/>
            <person name="Ng V."/>
            <person name="Clum A."/>
            <person name="Ohm R."/>
            <person name="Martin F."/>
            <person name="Silar P."/>
            <person name="Natvig D."/>
            <person name="Lalanne C."/>
            <person name="Gautier V."/>
            <person name="Ament-Velasquez S.L."/>
            <person name="Kruys A."/>
            <person name="Hutchinson M.I."/>
            <person name="Powell A.J."/>
            <person name="Barry K."/>
            <person name="Miller A.N."/>
            <person name="Grigoriev I.V."/>
            <person name="Debuchy R."/>
            <person name="Gladieux P."/>
            <person name="Thoren M.H."/>
            <person name="Johannesson H."/>
        </authorList>
    </citation>
    <scope>NUCLEOTIDE SEQUENCE</scope>
    <source>
        <strain evidence="1">CBS 508.74</strain>
    </source>
</reference>
<dbReference type="GeneID" id="89932815"/>